<keyword evidence="2" id="KW-1185">Reference proteome</keyword>
<comment type="caution">
    <text evidence="1">The sequence shown here is derived from an EMBL/GenBank/DDBJ whole genome shotgun (WGS) entry which is preliminary data.</text>
</comment>
<evidence type="ECO:0000313" key="2">
    <source>
        <dbReference type="Proteomes" id="UP000275267"/>
    </source>
</evidence>
<sequence length="251" mass="29121">MSTMAQAVPIALDEFERYFSYMPGMLDLFILPGHYIEDWVQIFYSTVFVPSDRSRIMFMFEGERQVLYRSDIAQALRLQLHDIRIHKLVYPGAIPSRRPITTSVFPPDFDIFRICFEEPFGPASPRHPSDLTRLAYIVLEGLRRSLLPRTGNREAMTALQQWLFSFILHQQPFDIVDFLICEIEDVIAEGLTVGRRLPYAHNICYLLARSIAPTGEHLEQWSSSPTGFPDYRPARPEDRRWGQRALAVVQQ</sequence>
<name>A0A3L6PC14_PANMI</name>
<protein>
    <submittedName>
        <fullName evidence="1">Uncharacterized protein</fullName>
    </submittedName>
</protein>
<reference evidence="2" key="1">
    <citation type="journal article" date="2019" name="Nat. Commun.">
        <title>The genome of broomcorn millet.</title>
        <authorList>
            <person name="Zou C."/>
            <person name="Miki D."/>
            <person name="Li D."/>
            <person name="Tang Q."/>
            <person name="Xiao L."/>
            <person name="Rajput S."/>
            <person name="Deng P."/>
            <person name="Jia W."/>
            <person name="Huang R."/>
            <person name="Zhang M."/>
            <person name="Sun Y."/>
            <person name="Hu J."/>
            <person name="Fu X."/>
            <person name="Schnable P.S."/>
            <person name="Li F."/>
            <person name="Zhang H."/>
            <person name="Feng B."/>
            <person name="Zhu X."/>
            <person name="Liu R."/>
            <person name="Schnable J.C."/>
            <person name="Zhu J.-K."/>
            <person name="Zhang H."/>
        </authorList>
    </citation>
    <scope>NUCLEOTIDE SEQUENCE [LARGE SCALE GENOMIC DNA]</scope>
</reference>
<gene>
    <name evidence="1" type="ORF">C2845_PM10G12150</name>
</gene>
<accession>A0A3L6PC14</accession>
<dbReference type="AlphaFoldDB" id="A0A3L6PC14"/>
<dbReference type="OrthoDB" id="10615859at2759"/>
<proteinExistence type="predicted"/>
<dbReference type="Proteomes" id="UP000275267">
    <property type="component" value="Unassembled WGS sequence"/>
</dbReference>
<evidence type="ECO:0000313" key="1">
    <source>
        <dbReference type="EMBL" id="RLM55083.1"/>
    </source>
</evidence>
<organism evidence="1 2">
    <name type="scientific">Panicum miliaceum</name>
    <name type="common">Proso millet</name>
    <name type="synonym">Broomcorn millet</name>
    <dbReference type="NCBI Taxonomy" id="4540"/>
    <lineage>
        <taxon>Eukaryota</taxon>
        <taxon>Viridiplantae</taxon>
        <taxon>Streptophyta</taxon>
        <taxon>Embryophyta</taxon>
        <taxon>Tracheophyta</taxon>
        <taxon>Spermatophyta</taxon>
        <taxon>Magnoliopsida</taxon>
        <taxon>Liliopsida</taxon>
        <taxon>Poales</taxon>
        <taxon>Poaceae</taxon>
        <taxon>PACMAD clade</taxon>
        <taxon>Panicoideae</taxon>
        <taxon>Panicodae</taxon>
        <taxon>Paniceae</taxon>
        <taxon>Panicinae</taxon>
        <taxon>Panicum</taxon>
        <taxon>Panicum sect. Panicum</taxon>
    </lineage>
</organism>
<dbReference type="EMBL" id="PQIB02000018">
    <property type="protein sequence ID" value="RLM55083.1"/>
    <property type="molecule type" value="Genomic_DNA"/>
</dbReference>